<dbReference type="UniPathway" id="UPA00143"/>
<feature type="transmembrane region" description="Helical" evidence="2">
    <location>
        <begin position="28"/>
        <end position="49"/>
    </location>
</feature>
<dbReference type="SUPFAM" id="SSF57850">
    <property type="entry name" value="RING/U-box"/>
    <property type="match status" value="1"/>
</dbReference>
<evidence type="ECO:0000256" key="1">
    <source>
        <dbReference type="PROSITE-ProRule" id="PRU00175"/>
    </source>
</evidence>
<keyword evidence="2" id="KW-1133">Transmembrane helix</keyword>
<keyword evidence="2" id="KW-0812">Transmembrane</keyword>
<dbReference type="EMBL" id="JXTB01000169">
    <property type="protein sequence ID" value="PON56611.1"/>
    <property type="molecule type" value="Genomic_DNA"/>
</dbReference>
<keyword evidence="2" id="KW-0472">Membrane</keyword>
<proteinExistence type="predicted"/>
<accession>A0A2P5C6H3</accession>
<evidence type="ECO:0000259" key="3">
    <source>
        <dbReference type="PROSITE" id="PS50089"/>
    </source>
</evidence>
<dbReference type="Gene3D" id="3.30.40.10">
    <property type="entry name" value="Zinc/RING finger domain, C3HC4 (zinc finger)"/>
    <property type="match status" value="1"/>
</dbReference>
<reference evidence="5" key="1">
    <citation type="submission" date="2016-06" db="EMBL/GenBank/DDBJ databases">
        <title>Parallel loss of symbiosis genes in relatives of nitrogen-fixing non-legume Parasponia.</title>
        <authorList>
            <person name="Van Velzen R."/>
            <person name="Holmer R."/>
            <person name="Bu F."/>
            <person name="Rutten L."/>
            <person name="Van Zeijl A."/>
            <person name="Liu W."/>
            <person name="Santuari L."/>
            <person name="Cao Q."/>
            <person name="Sharma T."/>
            <person name="Shen D."/>
            <person name="Roswanjaya Y."/>
            <person name="Wardhani T."/>
            <person name="Kalhor M.S."/>
            <person name="Jansen J."/>
            <person name="Van den Hoogen J."/>
            <person name="Gungor B."/>
            <person name="Hartog M."/>
            <person name="Hontelez J."/>
            <person name="Verver J."/>
            <person name="Yang W.-C."/>
            <person name="Schijlen E."/>
            <person name="Repin R."/>
            <person name="Schilthuizen M."/>
            <person name="Schranz E."/>
            <person name="Heidstra R."/>
            <person name="Miyata K."/>
            <person name="Fedorova E."/>
            <person name="Kohlen W."/>
            <person name="Bisseling T."/>
            <person name="Smit S."/>
            <person name="Geurts R."/>
        </authorList>
    </citation>
    <scope>NUCLEOTIDE SEQUENCE [LARGE SCALE GENOMIC DNA]</scope>
    <source>
        <strain evidence="5">cv. WU1-14</strain>
    </source>
</reference>
<feature type="domain" description="RING-type" evidence="3">
    <location>
        <begin position="112"/>
        <end position="154"/>
    </location>
</feature>
<dbReference type="CDD" id="cd16461">
    <property type="entry name" value="RING-H2_EL5-like"/>
    <property type="match status" value="1"/>
</dbReference>
<dbReference type="GO" id="GO:0016567">
    <property type="term" value="P:protein ubiquitination"/>
    <property type="evidence" value="ECO:0007669"/>
    <property type="project" value="UniProtKB-UniPathway"/>
</dbReference>
<evidence type="ECO:0000313" key="4">
    <source>
        <dbReference type="EMBL" id="PON56611.1"/>
    </source>
</evidence>
<dbReference type="OrthoDB" id="8062037at2759"/>
<dbReference type="PROSITE" id="PS50089">
    <property type="entry name" value="ZF_RING_2"/>
    <property type="match status" value="1"/>
</dbReference>
<dbReference type="InterPro" id="IPR001841">
    <property type="entry name" value="Znf_RING"/>
</dbReference>
<keyword evidence="1" id="KW-0479">Metal-binding</keyword>
<sequence>MADDHDNGDDDDDHPHHHNFFTNSRFPFYLMVMVSTALALYHFAAICWCSRRRRSRPPDPGGSANGAAEPPNANATVVERAIVIGNNLIPAHKYRKGTSTSDGPAAEDGGVCAVCLGEFEEGDELRTLPECLHSFHVSCIDVWLTSHPNCPICRTNQLYRR</sequence>
<name>A0A2P5C6H3_PARAD</name>
<organism evidence="4 5">
    <name type="scientific">Parasponia andersonii</name>
    <name type="common">Sponia andersonii</name>
    <dbReference type="NCBI Taxonomy" id="3476"/>
    <lineage>
        <taxon>Eukaryota</taxon>
        <taxon>Viridiplantae</taxon>
        <taxon>Streptophyta</taxon>
        <taxon>Embryophyta</taxon>
        <taxon>Tracheophyta</taxon>
        <taxon>Spermatophyta</taxon>
        <taxon>Magnoliopsida</taxon>
        <taxon>eudicotyledons</taxon>
        <taxon>Gunneridae</taxon>
        <taxon>Pentapetalae</taxon>
        <taxon>rosids</taxon>
        <taxon>fabids</taxon>
        <taxon>Rosales</taxon>
        <taxon>Cannabaceae</taxon>
        <taxon>Parasponia</taxon>
    </lineage>
</organism>
<evidence type="ECO:0000313" key="5">
    <source>
        <dbReference type="Proteomes" id="UP000237105"/>
    </source>
</evidence>
<dbReference type="InterPro" id="IPR013083">
    <property type="entry name" value="Znf_RING/FYVE/PHD"/>
</dbReference>
<keyword evidence="1" id="KW-0862">Zinc</keyword>
<dbReference type="Proteomes" id="UP000237105">
    <property type="component" value="Unassembled WGS sequence"/>
</dbReference>
<dbReference type="SMART" id="SM00184">
    <property type="entry name" value="RING"/>
    <property type="match status" value="1"/>
</dbReference>
<protein>
    <submittedName>
        <fullName evidence="4">43kDa postsynaptic protein</fullName>
    </submittedName>
</protein>
<dbReference type="GO" id="GO:0008270">
    <property type="term" value="F:zinc ion binding"/>
    <property type="evidence" value="ECO:0007669"/>
    <property type="project" value="UniProtKB-KW"/>
</dbReference>
<keyword evidence="5" id="KW-1185">Reference proteome</keyword>
<dbReference type="PANTHER" id="PTHR45676">
    <property type="entry name" value="RING-H2 FINGER PROTEIN ATL51-RELATED"/>
    <property type="match status" value="1"/>
</dbReference>
<dbReference type="AlphaFoldDB" id="A0A2P5C6H3"/>
<keyword evidence="1" id="KW-0863">Zinc-finger</keyword>
<evidence type="ECO:0000256" key="2">
    <source>
        <dbReference type="SAM" id="Phobius"/>
    </source>
</evidence>
<dbReference type="PANTHER" id="PTHR45676:SF177">
    <property type="entry name" value="RING-TYPE E3 UBIQUITIN TRANSFERASE"/>
    <property type="match status" value="1"/>
</dbReference>
<dbReference type="Pfam" id="PF13639">
    <property type="entry name" value="zf-RING_2"/>
    <property type="match status" value="1"/>
</dbReference>
<gene>
    <name evidence="4" type="ORF">PanWU01x14_180240</name>
</gene>
<comment type="caution">
    <text evidence="4">The sequence shown here is derived from an EMBL/GenBank/DDBJ whole genome shotgun (WGS) entry which is preliminary data.</text>
</comment>